<feature type="chain" id="PRO_5017060559" evidence="1">
    <location>
        <begin position="21"/>
        <end position="271"/>
    </location>
</feature>
<evidence type="ECO:0000256" key="1">
    <source>
        <dbReference type="SAM" id="SignalP"/>
    </source>
</evidence>
<proteinExistence type="predicted"/>
<evidence type="ECO:0000313" key="2">
    <source>
        <dbReference type="EMBL" id="STP09395.1"/>
    </source>
</evidence>
<reference evidence="2 3" key="1">
    <citation type="submission" date="2018-06" db="EMBL/GenBank/DDBJ databases">
        <authorList>
            <consortium name="Pathogen Informatics"/>
            <person name="Doyle S."/>
        </authorList>
    </citation>
    <scope>NUCLEOTIDE SEQUENCE [LARGE SCALE GENOMIC DNA]</scope>
    <source>
        <strain evidence="2 3">NCTC12221</strain>
    </source>
</reference>
<keyword evidence="1" id="KW-0732">Signal</keyword>
<accession>A0A377JQS8</accession>
<name>A0A377JQS8_9HELI</name>
<sequence>MVRRLIFILFCIVAGAWADAFDDKIKNLMGEQSYQTNANFINRIFANRNLYYTGGRLDIAKIVYALKSNGLLSSRFSQPSEVKLSFSARTSPVLLTKIGNNILSTMGYSYFVVSRAELSGGLSSVEFSFNTEHSPDMGIIIDELGKRGFVCLDINRINAQKWEYMLEVNEPRLPNTRFLAKSAALKWRDASGEYWVSVNTSGDLYIQAVDFPKWNPHIVLYDKNLGIIDMISNTGSNESLKVKIPQGVKFVMITDYDGAENLKGGIAVNLK</sequence>
<feature type="signal peptide" evidence="1">
    <location>
        <begin position="1"/>
        <end position="20"/>
    </location>
</feature>
<dbReference type="EMBL" id="UGHZ01000001">
    <property type="protein sequence ID" value="STP09395.1"/>
    <property type="molecule type" value="Genomic_DNA"/>
</dbReference>
<evidence type="ECO:0000313" key="3">
    <source>
        <dbReference type="Proteomes" id="UP000255335"/>
    </source>
</evidence>
<protein>
    <submittedName>
        <fullName evidence="2">Periplasmic protein</fullName>
    </submittedName>
</protein>
<gene>
    <name evidence="2" type="ORF">NCTC12221_00835</name>
</gene>
<dbReference type="Proteomes" id="UP000255335">
    <property type="component" value="Unassembled WGS sequence"/>
</dbReference>
<dbReference type="AlphaFoldDB" id="A0A377JQS8"/>
<dbReference type="RefSeq" id="WP_115026100.1">
    <property type="nucleotide sequence ID" value="NZ_UGHZ01000001.1"/>
</dbReference>
<organism evidence="2 3">
    <name type="scientific">Helicobacter cinaedi</name>
    <dbReference type="NCBI Taxonomy" id="213"/>
    <lineage>
        <taxon>Bacteria</taxon>
        <taxon>Pseudomonadati</taxon>
        <taxon>Campylobacterota</taxon>
        <taxon>Epsilonproteobacteria</taxon>
        <taxon>Campylobacterales</taxon>
        <taxon>Helicobacteraceae</taxon>
        <taxon>Helicobacter</taxon>
    </lineage>
</organism>